<feature type="compositionally biased region" description="Low complexity" evidence="7">
    <location>
        <begin position="20"/>
        <end position="29"/>
    </location>
</feature>
<feature type="transmembrane region" description="Helical" evidence="8">
    <location>
        <begin position="388"/>
        <end position="407"/>
    </location>
</feature>
<dbReference type="CDD" id="cd17321">
    <property type="entry name" value="MFS_MMR_MDR_like"/>
    <property type="match status" value="1"/>
</dbReference>
<evidence type="ECO:0000313" key="10">
    <source>
        <dbReference type="EMBL" id="MCP2261604.1"/>
    </source>
</evidence>
<accession>A0ABT1I1G2</accession>
<evidence type="ECO:0000256" key="5">
    <source>
        <dbReference type="ARBA" id="ARBA00022989"/>
    </source>
</evidence>
<dbReference type="PANTHER" id="PTHR42718:SF46">
    <property type="entry name" value="BLR6921 PROTEIN"/>
    <property type="match status" value="1"/>
</dbReference>
<feature type="region of interest" description="Disordered" evidence="7">
    <location>
        <begin position="1"/>
        <end position="36"/>
    </location>
</feature>
<sequence length="503" mass="51161">MGQHETESAENAGGARDVEVAAPPADAAEPTPPRPGRAASRAVLALACTAQFMVVLDVSVVNVALPSIRSALGFDPDTLPWVVNAYALALACFLLLGGRLADLCGRRRVLVWGLALFGGASLVGGLATTPGTLIAARVGQGLGAAILAPVSLTLLTTTFPEGPDRTRALATWTAVGVAGGTAGNLVGGVLTQSLSWRWVLLVNVPIGVVALALTTRLPRDRERPRGRRLDVPGAVLATAGLAALSHGITQTRTRGWTDPVTVTALAVGIFALLAFVVVESWFARAPLVPPRLARVRAIAVGNLATALAGACLNPMWYFLTLLMQGELHYGPLWTGLGFLPHTVVAVVAGARLTPWAMARVDSRNLVALGALVAAAGFLWQSRTASSDGYLAGILGPAVVISVGSGLLNTPLTAAVTSGADPSDAGVVAGLMNTSKQVGGALGLAVLVAVAGSTGPDTPESAVDHGRAFLVIAGTLVAVAAISLALPRTRVTRRESGTTPAGKG</sequence>
<gene>
    <name evidence="10" type="ORF">LX15_005330</name>
</gene>
<evidence type="ECO:0000313" key="11">
    <source>
        <dbReference type="Proteomes" id="UP001205311"/>
    </source>
</evidence>
<dbReference type="InterPro" id="IPR020846">
    <property type="entry name" value="MFS_dom"/>
</dbReference>
<evidence type="ECO:0000256" key="2">
    <source>
        <dbReference type="ARBA" id="ARBA00022448"/>
    </source>
</evidence>
<name>A0ABT1I1G2_STRSD</name>
<evidence type="ECO:0000256" key="3">
    <source>
        <dbReference type="ARBA" id="ARBA00022475"/>
    </source>
</evidence>
<dbReference type="PROSITE" id="PS50850">
    <property type="entry name" value="MFS"/>
    <property type="match status" value="1"/>
</dbReference>
<evidence type="ECO:0000259" key="9">
    <source>
        <dbReference type="PROSITE" id="PS50850"/>
    </source>
</evidence>
<dbReference type="PANTHER" id="PTHR42718">
    <property type="entry name" value="MAJOR FACILITATOR SUPERFAMILY MULTIDRUG TRANSPORTER MFSC"/>
    <property type="match status" value="1"/>
</dbReference>
<comment type="subcellular location">
    <subcellularLocation>
        <location evidence="1">Cell membrane</location>
        <topology evidence="1">Multi-pass membrane protein</topology>
    </subcellularLocation>
</comment>
<feature type="transmembrane region" description="Helical" evidence="8">
    <location>
        <begin position="467"/>
        <end position="485"/>
    </location>
</feature>
<feature type="transmembrane region" description="Helical" evidence="8">
    <location>
        <begin position="109"/>
        <end position="128"/>
    </location>
</feature>
<keyword evidence="2" id="KW-0813">Transport</keyword>
<dbReference type="RefSeq" id="WP_301305310.1">
    <property type="nucleotide sequence ID" value="NZ_JAMTCP010000045.1"/>
</dbReference>
<feature type="domain" description="Major facilitator superfamily (MFS) profile" evidence="9">
    <location>
        <begin position="43"/>
        <end position="490"/>
    </location>
</feature>
<keyword evidence="11" id="KW-1185">Reference proteome</keyword>
<feature type="transmembrane region" description="Helical" evidence="8">
    <location>
        <begin position="260"/>
        <end position="283"/>
    </location>
</feature>
<dbReference type="EMBL" id="JAMTCP010000045">
    <property type="protein sequence ID" value="MCP2261604.1"/>
    <property type="molecule type" value="Genomic_DNA"/>
</dbReference>
<keyword evidence="5 8" id="KW-1133">Transmembrane helix</keyword>
<feature type="transmembrane region" description="Helical" evidence="8">
    <location>
        <begin position="365"/>
        <end position="382"/>
    </location>
</feature>
<keyword evidence="3" id="KW-1003">Cell membrane</keyword>
<dbReference type="InterPro" id="IPR011701">
    <property type="entry name" value="MFS"/>
</dbReference>
<dbReference type="InterPro" id="IPR036259">
    <property type="entry name" value="MFS_trans_sf"/>
</dbReference>
<protein>
    <submittedName>
        <fullName evidence="10">Drug resistance transporter, EmrB/QacA subfamily</fullName>
    </submittedName>
</protein>
<keyword evidence="4 8" id="KW-0812">Transmembrane</keyword>
<feature type="transmembrane region" description="Helical" evidence="8">
    <location>
        <begin position="78"/>
        <end position="97"/>
    </location>
</feature>
<feature type="transmembrane region" description="Helical" evidence="8">
    <location>
        <begin position="295"/>
        <end position="319"/>
    </location>
</feature>
<evidence type="ECO:0000256" key="1">
    <source>
        <dbReference type="ARBA" id="ARBA00004651"/>
    </source>
</evidence>
<dbReference type="Gene3D" id="1.20.1250.20">
    <property type="entry name" value="MFS general substrate transporter like domains"/>
    <property type="match status" value="1"/>
</dbReference>
<dbReference type="SUPFAM" id="SSF103473">
    <property type="entry name" value="MFS general substrate transporter"/>
    <property type="match status" value="1"/>
</dbReference>
<feature type="transmembrane region" description="Helical" evidence="8">
    <location>
        <begin position="437"/>
        <end position="455"/>
    </location>
</feature>
<proteinExistence type="predicted"/>
<feature type="transmembrane region" description="Helical" evidence="8">
    <location>
        <begin position="134"/>
        <end position="157"/>
    </location>
</feature>
<reference evidence="10 11" key="1">
    <citation type="submission" date="2022-06" db="EMBL/GenBank/DDBJ databases">
        <title>Genomic Encyclopedia of Archaeal and Bacterial Type Strains, Phase II (KMG-II): from individual species to whole genera.</title>
        <authorList>
            <person name="Goeker M."/>
        </authorList>
    </citation>
    <scope>NUCLEOTIDE SEQUENCE [LARGE SCALE GENOMIC DNA]</scope>
    <source>
        <strain evidence="10 11">DSM 40477</strain>
    </source>
</reference>
<keyword evidence="6 8" id="KW-0472">Membrane</keyword>
<comment type="caution">
    <text evidence="10">The sequence shown here is derived from an EMBL/GenBank/DDBJ whole genome shotgun (WGS) entry which is preliminary data.</text>
</comment>
<evidence type="ECO:0000256" key="7">
    <source>
        <dbReference type="SAM" id="MobiDB-lite"/>
    </source>
</evidence>
<feature type="transmembrane region" description="Helical" evidence="8">
    <location>
        <begin position="169"/>
        <end position="190"/>
    </location>
</feature>
<dbReference type="Pfam" id="PF07690">
    <property type="entry name" value="MFS_1"/>
    <property type="match status" value="1"/>
</dbReference>
<feature type="transmembrane region" description="Helical" evidence="8">
    <location>
        <begin position="229"/>
        <end position="248"/>
    </location>
</feature>
<feature type="transmembrane region" description="Helical" evidence="8">
    <location>
        <begin position="196"/>
        <end position="217"/>
    </location>
</feature>
<organism evidence="10 11">
    <name type="scientific">Streptoalloteichus tenebrarius (strain ATCC 17920 / DSM 40477 / JCM 4838 / CBS 697.72 / NBRC 16177 / NCIMB 11028 / NRRL B-12390 / A12253. 1 / ISP 5477)</name>
    <name type="common">Streptomyces tenebrarius</name>
    <dbReference type="NCBI Taxonomy" id="1933"/>
    <lineage>
        <taxon>Bacteria</taxon>
        <taxon>Bacillati</taxon>
        <taxon>Actinomycetota</taxon>
        <taxon>Actinomycetes</taxon>
        <taxon>Pseudonocardiales</taxon>
        <taxon>Pseudonocardiaceae</taxon>
        <taxon>Streptoalloteichus</taxon>
    </lineage>
</organism>
<evidence type="ECO:0000256" key="8">
    <source>
        <dbReference type="SAM" id="Phobius"/>
    </source>
</evidence>
<feature type="transmembrane region" description="Helical" evidence="8">
    <location>
        <begin position="43"/>
        <end position="66"/>
    </location>
</feature>
<dbReference type="Gene3D" id="1.20.1720.10">
    <property type="entry name" value="Multidrug resistance protein D"/>
    <property type="match status" value="1"/>
</dbReference>
<feature type="transmembrane region" description="Helical" evidence="8">
    <location>
        <begin position="331"/>
        <end position="353"/>
    </location>
</feature>
<evidence type="ECO:0000256" key="6">
    <source>
        <dbReference type="ARBA" id="ARBA00023136"/>
    </source>
</evidence>
<dbReference type="Proteomes" id="UP001205311">
    <property type="component" value="Unassembled WGS sequence"/>
</dbReference>
<evidence type="ECO:0000256" key="4">
    <source>
        <dbReference type="ARBA" id="ARBA00022692"/>
    </source>
</evidence>